<dbReference type="AlphaFoldDB" id="A0A438HYQ5"/>
<dbReference type="Pfam" id="PF14223">
    <property type="entry name" value="Retrotran_gag_2"/>
    <property type="match status" value="1"/>
</dbReference>
<dbReference type="EMBL" id="QGNW01000162">
    <property type="protein sequence ID" value="RVW89593.1"/>
    <property type="molecule type" value="Genomic_DNA"/>
</dbReference>
<dbReference type="Proteomes" id="UP000288805">
    <property type="component" value="Unassembled WGS sequence"/>
</dbReference>
<evidence type="ECO:0000313" key="2">
    <source>
        <dbReference type="Proteomes" id="UP000288805"/>
    </source>
</evidence>
<gene>
    <name evidence="1" type="ORF">CK203_036443</name>
</gene>
<proteinExistence type="predicted"/>
<reference evidence="1 2" key="1">
    <citation type="journal article" date="2018" name="PLoS Genet.">
        <title>Population sequencing reveals clonal diversity and ancestral inbreeding in the grapevine cultivar Chardonnay.</title>
        <authorList>
            <person name="Roach M.J."/>
            <person name="Johnson D.L."/>
            <person name="Bohlmann J."/>
            <person name="van Vuuren H.J."/>
            <person name="Jones S.J."/>
            <person name="Pretorius I.S."/>
            <person name="Schmidt S.A."/>
            <person name="Borneman A.R."/>
        </authorList>
    </citation>
    <scope>NUCLEOTIDE SEQUENCE [LARGE SCALE GENOMIC DNA]</scope>
    <source>
        <strain evidence="2">cv. Chardonnay</strain>
        <tissue evidence="1">Leaf</tissue>
    </source>
</reference>
<protein>
    <submittedName>
        <fullName evidence="1">Uncharacterized protein</fullName>
    </submittedName>
</protein>
<comment type="caution">
    <text evidence="1">The sequence shown here is derived from an EMBL/GenBank/DDBJ whole genome shotgun (WGS) entry which is preliminary data.</text>
</comment>
<accession>A0A438HYQ5</accession>
<sequence length="213" mass="23906">MTIAILGYLMYGDGVESEITSNLPTSKVDYQKVQESETGEIAHKSSIADQYCYCGLCLPILRVLDGHYGHCWCECLARLAIPDKIPKCPLTQLSYSYSDYLNLKTKTLLRGREEAEIELGADSKCAPKGEAENEVEFGWSPPKVLDREGRPTNVIKPKLEWDRGDNEASENNARAMYSIFNAISTDEFRRIATCTSAKEAWDILQVTHEALML</sequence>
<organism evidence="1 2">
    <name type="scientific">Vitis vinifera</name>
    <name type="common">Grape</name>
    <dbReference type="NCBI Taxonomy" id="29760"/>
    <lineage>
        <taxon>Eukaryota</taxon>
        <taxon>Viridiplantae</taxon>
        <taxon>Streptophyta</taxon>
        <taxon>Embryophyta</taxon>
        <taxon>Tracheophyta</taxon>
        <taxon>Spermatophyta</taxon>
        <taxon>Magnoliopsida</taxon>
        <taxon>eudicotyledons</taxon>
        <taxon>Gunneridae</taxon>
        <taxon>Pentapetalae</taxon>
        <taxon>rosids</taxon>
        <taxon>Vitales</taxon>
        <taxon>Vitaceae</taxon>
        <taxon>Viteae</taxon>
        <taxon>Vitis</taxon>
    </lineage>
</organism>
<evidence type="ECO:0000313" key="1">
    <source>
        <dbReference type="EMBL" id="RVW89593.1"/>
    </source>
</evidence>
<name>A0A438HYQ5_VITVI</name>